<name>A0A3S3RCK9_9BACT</name>
<evidence type="ECO:0000313" key="8">
    <source>
        <dbReference type="EMBL" id="RWX49519.1"/>
    </source>
</evidence>
<dbReference type="GO" id="GO:0016491">
    <property type="term" value="F:oxidoreductase activity"/>
    <property type="evidence" value="ECO:0007669"/>
    <property type="project" value="UniProtKB-KW"/>
</dbReference>
<feature type="domain" description="Cysteine-rich" evidence="7">
    <location>
        <begin position="49"/>
        <end position="132"/>
    </location>
</feature>
<dbReference type="PANTHER" id="PTHR43255:SF1">
    <property type="entry name" value="IRON-SULFUR-BINDING OXIDOREDUCTASE FADF-RELATED"/>
    <property type="match status" value="1"/>
</dbReference>
<feature type="non-terminal residue" evidence="8">
    <location>
        <position position="1"/>
    </location>
</feature>
<accession>A0A3S3RCK9</accession>
<keyword evidence="1" id="KW-0004">4Fe-4S</keyword>
<keyword evidence="5" id="KW-0411">Iron-sulfur</keyword>
<dbReference type="PANTHER" id="PTHR43255">
    <property type="entry name" value="IRON-SULFUR-BINDING OXIDOREDUCTASE FADF-RELATED-RELATED"/>
    <property type="match status" value="1"/>
</dbReference>
<organism evidence="8 9">
    <name type="scientific">Candidatus Electrothrix communis</name>
    <dbReference type="NCBI Taxonomy" id="1859133"/>
    <lineage>
        <taxon>Bacteria</taxon>
        <taxon>Pseudomonadati</taxon>
        <taxon>Thermodesulfobacteriota</taxon>
        <taxon>Desulfobulbia</taxon>
        <taxon>Desulfobulbales</taxon>
        <taxon>Desulfobulbaceae</taxon>
        <taxon>Candidatus Electrothrix</taxon>
    </lineage>
</organism>
<dbReference type="GO" id="GO:0046872">
    <property type="term" value="F:metal ion binding"/>
    <property type="evidence" value="ECO:0007669"/>
    <property type="project" value="UniProtKB-KW"/>
</dbReference>
<dbReference type="InterPro" id="IPR051460">
    <property type="entry name" value="HdrC_iron-sulfur_subunit"/>
</dbReference>
<dbReference type="EMBL" id="MTKP01000038">
    <property type="protein sequence ID" value="RWX49519.1"/>
    <property type="molecule type" value="Genomic_DNA"/>
</dbReference>
<keyword evidence="3" id="KW-0560">Oxidoreductase</keyword>
<keyword evidence="6" id="KW-0472">Membrane</keyword>
<dbReference type="InterPro" id="IPR004017">
    <property type="entry name" value="Cys_rich_dom"/>
</dbReference>
<proteinExistence type="predicted"/>
<evidence type="ECO:0000256" key="1">
    <source>
        <dbReference type="ARBA" id="ARBA00022485"/>
    </source>
</evidence>
<dbReference type="GO" id="GO:0005886">
    <property type="term" value="C:plasma membrane"/>
    <property type="evidence" value="ECO:0007669"/>
    <property type="project" value="TreeGrafter"/>
</dbReference>
<evidence type="ECO:0000256" key="4">
    <source>
        <dbReference type="ARBA" id="ARBA00023004"/>
    </source>
</evidence>
<dbReference type="GO" id="GO:0051539">
    <property type="term" value="F:4 iron, 4 sulfur cluster binding"/>
    <property type="evidence" value="ECO:0007669"/>
    <property type="project" value="UniProtKB-KW"/>
</dbReference>
<evidence type="ECO:0000259" key="7">
    <source>
        <dbReference type="Pfam" id="PF02754"/>
    </source>
</evidence>
<evidence type="ECO:0000256" key="5">
    <source>
        <dbReference type="ARBA" id="ARBA00023014"/>
    </source>
</evidence>
<evidence type="ECO:0000256" key="3">
    <source>
        <dbReference type="ARBA" id="ARBA00023002"/>
    </source>
</evidence>
<reference evidence="8 9" key="1">
    <citation type="submission" date="2017-01" db="EMBL/GenBank/DDBJ databases">
        <title>The cable genome- insights into the physiology and evolution of filamentous bacteria capable of sulfide oxidation via long distance electron transfer.</title>
        <authorList>
            <person name="Schreiber L."/>
            <person name="Bjerg J.T."/>
            <person name="Boggild A."/>
            <person name="Van De Vossenberg J."/>
            <person name="Meysman F."/>
            <person name="Nielsen L.P."/>
            <person name="Schramm A."/>
            <person name="Kjeldsen K.U."/>
        </authorList>
    </citation>
    <scope>NUCLEOTIDE SEQUENCE [LARGE SCALE GENOMIC DNA]</scope>
    <source>
        <strain evidence="8">A1</strain>
    </source>
</reference>
<evidence type="ECO:0000313" key="9">
    <source>
        <dbReference type="Proteomes" id="UP000288086"/>
    </source>
</evidence>
<feature type="transmembrane region" description="Helical" evidence="6">
    <location>
        <begin position="203"/>
        <end position="220"/>
    </location>
</feature>
<dbReference type="Pfam" id="PF02754">
    <property type="entry name" value="CCG"/>
    <property type="match status" value="1"/>
</dbReference>
<dbReference type="AlphaFoldDB" id="A0A3S3RCK9"/>
<keyword evidence="4" id="KW-0408">Iron</keyword>
<keyword evidence="6" id="KW-1133">Transmembrane helix</keyword>
<keyword evidence="9" id="KW-1185">Reference proteome</keyword>
<keyword evidence="2" id="KW-0479">Metal-binding</keyword>
<sequence>GHGVKEILVACPSCYRVFKDYSEDLQVKTVYEHFAETSLPPSSNIPATITIHDPCSTRDEQQIHAAIRQLAESKLLTIDEMKYVGTKTLCCGEGGTVGCVNPDYSANWGIRRKETAGGNRIITYCAGCANILGFVNPTSHIIDLFFDPQAALAGKTKIAKAPWTYLNRLFLKSYFKKRIDAAVSRERTFTGENRSKTGAFKRVGILFALVALIIAVRMSIAP</sequence>
<protein>
    <submittedName>
        <fullName evidence="8">Cysteine-rich domain-containing protein</fullName>
    </submittedName>
</protein>
<evidence type="ECO:0000256" key="6">
    <source>
        <dbReference type="SAM" id="Phobius"/>
    </source>
</evidence>
<evidence type="ECO:0000256" key="2">
    <source>
        <dbReference type="ARBA" id="ARBA00022723"/>
    </source>
</evidence>
<dbReference type="Proteomes" id="UP000288086">
    <property type="component" value="Unassembled WGS sequence"/>
</dbReference>
<gene>
    <name evidence="8" type="ORF">VT98_10381</name>
</gene>
<keyword evidence="6" id="KW-0812">Transmembrane</keyword>
<comment type="caution">
    <text evidence="8">The sequence shown here is derived from an EMBL/GenBank/DDBJ whole genome shotgun (WGS) entry which is preliminary data.</text>
</comment>